<dbReference type="Pfam" id="PF04967">
    <property type="entry name" value="HTH_10"/>
    <property type="match status" value="1"/>
</dbReference>
<dbReference type="Gene3D" id="1.10.10.10">
    <property type="entry name" value="Winged helix-like DNA-binding domain superfamily/Winged helix DNA-binding domain"/>
    <property type="match status" value="1"/>
</dbReference>
<accession>X0ZJ67</accession>
<dbReference type="InterPro" id="IPR013324">
    <property type="entry name" value="RNA_pol_sigma_r3/r4-like"/>
</dbReference>
<comment type="caution">
    <text evidence="2">The sequence shown here is derived from an EMBL/GenBank/DDBJ whole genome shotgun (WGS) entry which is preliminary data.</text>
</comment>
<reference evidence="2" key="1">
    <citation type="journal article" date="2014" name="Front. Microbiol.">
        <title>High frequency of phylogenetically diverse reductive dehalogenase-homologous genes in deep subseafloor sedimentary metagenomes.</title>
        <authorList>
            <person name="Kawai M."/>
            <person name="Futagami T."/>
            <person name="Toyoda A."/>
            <person name="Takaki Y."/>
            <person name="Nishi S."/>
            <person name="Hori S."/>
            <person name="Arai W."/>
            <person name="Tsubouchi T."/>
            <person name="Morono Y."/>
            <person name="Uchiyama I."/>
            <person name="Ito T."/>
            <person name="Fujiyama A."/>
            <person name="Inagaki F."/>
            <person name="Takami H."/>
        </authorList>
    </citation>
    <scope>NUCLEOTIDE SEQUENCE</scope>
    <source>
        <strain evidence="2">Expedition CK06-06</strain>
    </source>
</reference>
<name>X0ZJ67_9ZZZZ</name>
<evidence type="ECO:0000313" key="2">
    <source>
        <dbReference type="EMBL" id="GAG69414.1"/>
    </source>
</evidence>
<dbReference type="PANTHER" id="PTHR34236:SF1">
    <property type="entry name" value="DIMETHYL SULFOXIDE REDUCTASE TRANSCRIPTIONAL ACTIVATOR"/>
    <property type="match status" value="1"/>
</dbReference>
<evidence type="ECO:0000259" key="1">
    <source>
        <dbReference type="Pfam" id="PF04967"/>
    </source>
</evidence>
<organism evidence="2">
    <name type="scientific">marine sediment metagenome</name>
    <dbReference type="NCBI Taxonomy" id="412755"/>
    <lineage>
        <taxon>unclassified sequences</taxon>
        <taxon>metagenomes</taxon>
        <taxon>ecological metagenomes</taxon>
    </lineage>
</organism>
<dbReference type="AlphaFoldDB" id="X0ZJ67"/>
<proteinExistence type="predicted"/>
<protein>
    <recommendedName>
        <fullName evidence="1">HTH bat-type domain-containing protein</fullName>
    </recommendedName>
</protein>
<dbReference type="EMBL" id="BART01006766">
    <property type="protein sequence ID" value="GAG69414.1"/>
    <property type="molecule type" value="Genomic_DNA"/>
</dbReference>
<dbReference type="InterPro" id="IPR036388">
    <property type="entry name" value="WH-like_DNA-bd_sf"/>
</dbReference>
<feature type="domain" description="HTH bat-type" evidence="1">
    <location>
        <begin position="154"/>
        <end position="205"/>
    </location>
</feature>
<dbReference type="PANTHER" id="PTHR34236">
    <property type="entry name" value="DIMETHYL SULFOXIDE REDUCTASE TRANSCRIPTIONAL ACTIVATOR"/>
    <property type="match status" value="1"/>
</dbReference>
<gene>
    <name evidence="2" type="ORF">S01H4_15437</name>
</gene>
<dbReference type="SUPFAM" id="SSF88659">
    <property type="entry name" value="Sigma3 and sigma4 domains of RNA polymerase sigma factors"/>
    <property type="match status" value="1"/>
</dbReference>
<dbReference type="InterPro" id="IPR007050">
    <property type="entry name" value="HTH_bacterioopsin"/>
</dbReference>
<sequence length="213" mass="24636">MSQDIVQIKLSIEIPQDKWLATFNDKYPELNFHILSNILTGESSGITSFQIRGSSVKHFISDFKEKPVEKTAQILYEGEDLVILNVKEVDPWILNTLVKTELLISYPVLVKEGKIRIEAITNRSKVDRFLTQLKKKEIKAKIERIGYYYKSTLLTQRQNQVINLAYQKGYFNIPRNISLSDFAKDLNISKSALSEMLRRIFKKLTKNYISSGN</sequence>